<dbReference type="PANTHER" id="PTHR30006">
    <property type="entry name" value="THIAMINE-BINDING PERIPLASMIC PROTEIN-RELATED"/>
    <property type="match status" value="1"/>
</dbReference>
<dbReference type="Proteomes" id="UP000522720">
    <property type="component" value="Unassembled WGS sequence"/>
</dbReference>
<keyword evidence="4" id="KW-1185">Reference proteome</keyword>
<proteinExistence type="predicted"/>
<dbReference type="AlphaFoldDB" id="A0A7X6MX78"/>
<name>A0A7X6MX78_9STRE</name>
<evidence type="ECO:0000256" key="2">
    <source>
        <dbReference type="SAM" id="SignalP"/>
    </source>
</evidence>
<dbReference type="PANTHER" id="PTHR30006:SF2">
    <property type="entry name" value="ABC TRANSPORTER SUBSTRATE-BINDING PROTEIN"/>
    <property type="match status" value="1"/>
</dbReference>
<organism evidence="3 4">
    <name type="scientific">Streptococcus ovuberis</name>
    <dbReference type="NCBI Taxonomy" id="1936207"/>
    <lineage>
        <taxon>Bacteria</taxon>
        <taxon>Bacillati</taxon>
        <taxon>Bacillota</taxon>
        <taxon>Bacilli</taxon>
        <taxon>Lactobacillales</taxon>
        <taxon>Streptococcaceae</taxon>
        <taxon>Streptococcus</taxon>
    </lineage>
</organism>
<reference evidence="3 4" key="1">
    <citation type="submission" date="2020-04" db="EMBL/GenBank/DDBJ databases">
        <title>MicrobeNet Type strains.</title>
        <authorList>
            <person name="Nicholson A.C."/>
        </authorList>
    </citation>
    <scope>NUCLEOTIDE SEQUENCE [LARGE SCALE GENOMIC DNA]</scope>
    <source>
        <strain evidence="3 4">CCUG 69612</strain>
    </source>
</reference>
<dbReference type="InterPro" id="IPR006059">
    <property type="entry name" value="SBP"/>
</dbReference>
<evidence type="ECO:0000256" key="1">
    <source>
        <dbReference type="ARBA" id="ARBA00022729"/>
    </source>
</evidence>
<dbReference type="Gene3D" id="3.40.190.10">
    <property type="entry name" value="Periplasmic binding protein-like II"/>
    <property type="match status" value="2"/>
</dbReference>
<dbReference type="GO" id="GO:0030288">
    <property type="term" value="C:outer membrane-bounded periplasmic space"/>
    <property type="evidence" value="ECO:0007669"/>
    <property type="project" value="TreeGrafter"/>
</dbReference>
<protein>
    <submittedName>
        <fullName evidence="3">Extracellular solute-binding protein</fullName>
    </submittedName>
</protein>
<sequence>MKHFKKLCMFASAALLLTACSTSKSAEPAKESAPAEIDYSQEIVIYSNSTTDGRGEWLKEKAAEKGFKISYVDISGGELADRLIAEKNNAIADMVFGLNNLEFNRIKDEKLLVKYSPEWANEVDATLGDADGYYHPIVVQPLVLIGNAKADMPNDWTDLTKDSYKGTYGISGLNTGTSKNIFASIVSRYADEKGDLGISDEGWEVAKKYIQNAHTYAQGEDYISALIDDSNPLNYSMMWGSGVLQNQAERGYKFQVMSPKVGVPYVTEQVGILSTSKKEALVKEFVNWFGSAEVQKAWSDDFGSIPANKTALEGAKAEIKEFASSVKSQKLDWEFIGENISSWVEKAELEFVE</sequence>
<feature type="chain" id="PRO_5039350099" evidence="2">
    <location>
        <begin position="27"/>
        <end position="353"/>
    </location>
</feature>
<evidence type="ECO:0000313" key="4">
    <source>
        <dbReference type="Proteomes" id="UP000522720"/>
    </source>
</evidence>
<dbReference type="GO" id="GO:0030976">
    <property type="term" value="F:thiamine pyrophosphate binding"/>
    <property type="evidence" value="ECO:0007669"/>
    <property type="project" value="TreeGrafter"/>
</dbReference>
<dbReference type="RefSeq" id="WP_168548188.1">
    <property type="nucleotide sequence ID" value="NZ_JAAXPR010000001.1"/>
</dbReference>
<feature type="signal peptide" evidence="2">
    <location>
        <begin position="1"/>
        <end position="26"/>
    </location>
</feature>
<dbReference type="SUPFAM" id="SSF53850">
    <property type="entry name" value="Periplasmic binding protein-like II"/>
    <property type="match status" value="1"/>
</dbReference>
<dbReference type="GO" id="GO:0030975">
    <property type="term" value="F:thiamine binding"/>
    <property type="evidence" value="ECO:0007669"/>
    <property type="project" value="TreeGrafter"/>
</dbReference>
<comment type="caution">
    <text evidence="3">The sequence shown here is derived from an EMBL/GenBank/DDBJ whole genome shotgun (WGS) entry which is preliminary data.</text>
</comment>
<keyword evidence="1 2" id="KW-0732">Signal</keyword>
<evidence type="ECO:0000313" key="3">
    <source>
        <dbReference type="EMBL" id="NKZ19424.1"/>
    </source>
</evidence>
<dbReference type="EMBL" id="JAAXPR010000001">
    <property type="protein sequence ID" value="NKZ19424.1"/>
    <property type="molecule type" value="Genomic_DNA"/>
</dbReference>
<dbReference type="Pfam" id="PF13416">
    <property type="entry name" value="SBP_bac_8"/>
    <property type="match status" value="1"/>
</dbReference>
<accession>A0A7X6MX78</accession>
<dbReference type="GO" id="GO:0015888">
    <property type="term" value="P:thiamine transport"/>
    <property type="evidence" value="ECO:0007669"/>
    <property type="project" value="TreeGrafter"/>
</dbReference>
<dbReference type="PROSITE" id="PS51257">
    <property type="entry name" value="PROKAR_LIPOPROTEIN"/>
    <property type="match status" value="1"/>
</dbReference>
<gene>
    <name evidence="3" type="ORF">HF992_00900</name>
</gene>